<protein>
    <submittedName>
        <fullName evidence="3">Uncharacterized protein</fullName>
    </submittedName>
</protein>
<reference evidence="3" key="1">
    <citation type="submission" date="2020-04" db="EMBL/GenBank/DDBJ databases">
        <authorList>
            <person name="Alioto T."/>
            <person name="Alioto T."/>
            <person name="Gomez Garrido J."/>
        </authorList>
    </citation>
    <scope>NUCLEOTIDE SEQUENCE</scope>
    <source>
        <strain evidence="3">A484AB</strain>
    </source>
</reference>
<dbReference type="Proteomes" id="UP001152795">
    <property type="component" value="Unassembled WGS sequence"/>
</dbReference>
<dbReference type="PANTHER" id="PTHR13239">
    <property type="entry name" value="PROTEIN REQUIRED FOR HYPHAL ANASTOMOSIS HAM-2"/>
    <property type="match status" value="1"/>
</dbReference>
<dbReference type="InterPro" id="IPR021819">
    <property type="entry name" value="Far11/STRP_C"/>
</dbReference>
<evidence type="ECO:0000256" key="1">
    <source>
        <dbReference type="ARBA" id="ARBA00007062"/>
    </source>
</evidence>
<accession>A0A6S7IY95</accession>
<name>A0A6S7IY95_PARCT</name>
<dbReference type="InterPro" id="IPR012486">
    <property type="entry name" value="Far11/STRP_N"/>
</dbReference>
<dbReference type="GO" id="GO:0007010">
    <property type="term" value="P:cytoskeleton organization"/>
    <property type="evidence" value="ECO:0007669"/>
    <property type="project" value="TreeGrafter"/>
</dbReference>
<evidence type="ECO:0000313" key="3">
    <source>
        <dbReference type="EMBL" id="CAB4022886.1"/>
    </source>
</evidence>
<feature type="compositionally biased region" description="Polar residues" evidence="2">
    <location>
        <begin position="305"/>
        <end position="316"/>
    </location>
</feature>
<evidence type="ECO:0000313" key="4">
    <source>
        <dbReference type="Proteomes" id="UP001152795"/>
    </source>
</evidence>
<dbReference type="InterPro" id="IPR040185">
    <property type="entry name" value="Far11/STRP"/>
</dbReference>
<keyword evidence="4" id="KW-1185">Reference proteome</keyword>
<gene>
    <name evidence="3" type="ORF">PACLA_8A078806</name>
</gene>
<dbReference type="SMART" id="SM01292">
    <property type="entry name" value="N1221"/>
    <property type="match status" value="1"/>
</dbReference>
<dbReference type="SMART" id="SM01293">
    <property type="entry name" value="DUF3402"/>
    <property type="match status" value="1"/>
</dbReference>
<dbReference type="PANTHER" id="PTHR13239:SF4">
    <property type="entry name" value="AT25231P"/>
    <property type="match status" value="1"/>
</dbReference>
<proteinExistence type="inferred from homology"/>
<feature type="compositionally biased region" description="Basic and acidic residues" evidence="2">
    <location>
        <begin position="294"/>
        <end position="303"/>
    </location>
</feature>
<feature type="compositionally biased region" description="Basic residues" evidence="2">
    <location>
        <begin position="331"/>
        <end position="341"/>
    </location>
</feature>
<dbReference type="GO" id="GO:0005829">
    <property type="term" value="C:cytosol"/>
    <property type="evidence" value="ECO:0007669"/>
    <property type="project" value="TreeGrafter"/>
</dbReference>
<dbReference type="AlphaFoldDB" id="A0A6S7IY95"/>
<dbReference type="OrthoDB" id="18234at2759"/>
<feature type="region of interest" description="Disordered" evidence="2">
    <location>
        <begin position="291"/>
        <end position="341"/>
    </location>
</feature>
<comment type="similarity">
    <text evidence="1">Belongs to the STRIP family.</text>
</comment>
<dbReference type="Pfam" id="PF07923">
    <property type="entry name" value="N1221"/>
    <property type="match status" value="1"/>
</dbReference>
<dbReference type="EMBL" id="CACRXK020012210">
    <property type="protein sequence ID" value="CAB4022886.1"/>
    <property type="molecule type" value="Genomic_DNA"/>
</dbReference>
<organism evidence="3 4">
    <name type="scientific">Paramuricea clavata</name>
    <name type="common">Red gorgonian</name>
    <name type="synonym">Violescent sea-whip</name>
    <dbReference type="NCBI Taxonomy" id="317549"/>
    <lineage>
        <taxon>Eukaryota</taxon>
        <taxon>Metazoa</taxon>
        <taxon>Cnidaria</taxon>
        <taxon>Anthozoa</taxon>
        <taxon>Octocorallia</taxon>
        <taxon>Malacalcyonacea</taxon>
        <taxon>Plexauridae</taxon>
        <taxon>Paramuricea</taxon>
    </lineage>
</organism>
<dbReference type="Pfam" id="PF11882">
    <property type="entry name" value="DUF3402"/>
    <property type="match status" value="1"/>
</dbReference>
<comment type="caution">
    <text evidence="3">The sequence shown here is derived from an EMBL/GenBank/DDBJ whole genome shotgun (WGS) entry which is preliminary data.</text>
</comment>
<sequence length="769" mass="88173">MEVRLVGEGSMNAEKKNIRGIPKLRELLKRQKGEADNALDGVPDVEFTYADAQSIQDEMAELYSYTEEEEFVRSKEAYSREFPFITSWQGLSENEKKACLNQLINKIDSIEDAVRIPAIHALLYLAQGAFEAGMSEDKLLKQSRENVFLMYSCGGLHLIIQLLNLESENPNSAIIIMQKPSISIVDSDVLRAYLNILYIMVETMRYDDPTDSEFMMEQREAFIFELSQPVYDECLHIILFEMVVKFCAGNCPYFPIKKILLLLWKTVLVTLGGTKEIDKVKRQARLDAGLPEAFDERVPDENGRAMTSNGASSNNQDDGTDDIDDSEFKAATRKPRPRPKVRQKDIDLFLDATRSKFVGFQISGDDSTLAGLPHPIHEGLHVMKKHIYTSLGEYQLNAEEEALERPFTAMKFQSKNEVCESLYKSLLPNIPQYMISLLKILLASSPTAKAKTDSINVLVDVLPEEMPTTVLDSMRLGIDVNRHKEIIVKAISGLILLLLKHFKNNHIYQFEFISQNLVCGNCIPLILKFLNQNISSYISTKNFIPQLDFPACVLNKKSEVTAETLENNGSEICCWRNMFSCINLLRILQKLTKWKHSRTMMLIVFKSAPILKRSLKVKHEMMELYVLKLLKAQTKYLGRNWRKSNMKTMSAVYQKVRHRLNDDWAFGNDMDARPWDLQAEEGSLKTCIDRFNNIHYGSGNTGEEIMNEYDEYDVNIHSVLDSSVELSEDFKNAYEKWLEREVFSAPIEWEQLCSCSFKRDSNIDWSLCH</sequence>
<evidence type="ECO:0000256" key="2">
    <source>
        <dbReference type="SAM" id="MobiDB-lite"/>
    </source>
</evidence>